<gene>
    <name evidence="2" type="ORF">H7965_27760</name>
</gene>
<comment type="caution">
    <text evidence="2">The sequence shown here is derived from an EMBL/GenBank/DDBJ whole genome shotgun (WGS) entry which is preliminary data.</text>
</comment>
<evidence type="ECO:0000259" key="1">
    <source>
        <dbReference type="Pfam" id="PF06568"/>
    </source>
</evidence>
<accession>A0A9X0R3K5</accession>
<feature type="domain" description="YjiS-like" evidence="1">
    <location>
        <begin position="35"/>
        <end position="58"/>
    </location>
</feature>
<sequence>MENRPAPSGPGVTAGICRIGRLAGAWTKFVHRLRCHRQRLHLAEMDERMLRDIGASRSTVWHEQRKWWWQL</sequence>
<dbReference type="RefSeq" id="WP_186773774.1">
    <property type="nucleotide sequence ID" value="NZ_JACOMF010000110.1"/>
</dbReference>
<organism evidence="2 3">
    <name type="scientific">Siccirubricoccus deserti</name>
    <dbReference type="NCBI Taxonomy" id="2013562"/>
    <lineage>
        <taxon>Bacteria</taxon>
        <taxon>Pseudomonadati</taxon>
        <taxon>Pseudomonadota</taxon>
        <taxon>Alphaproteobacteria</taxon>
        <taxon>Acetobacterales</taxon>
        <taxon>Roseomonadaceae</taxon>
        <taxon>Siccirubricoccus</taxon>
    </lineage>
</organism>
<evidence type="ECO:0000313" key="3">
    <source>
        <dbReference type="Proteomes" id="UP000600101"/>
    </source>
</evidence>
<proteinExistence type="predicted"/>
<dbReference type="EMBL" id="JACOMF010000110">
    <property type="protein sequence ID" value="MBC4019040.1"/>
    <property type="molecule type" value="Genomic_DNA"/>
</dbReference>
<dbReference type="AlphaFoldDB" id="A0A9X0R3K5"/>
<dbReference type="Proteomes" id="UP000600101">
    <property type="component" value="Unassembled WGS sequence"/>
</dbReference>
<dbReference type="Pfam" id="PF06568">
    <property type="entry name" value="YjiS-like"/>
    <property type="match status" value="1"/>
</dbReference>
<keyword evidence="3" id="KW-1185">Reference proteome</keyword>
<dbReference type="InterPro" id="IPR009506">
    <property type="entry name" value="YjiS-like"/>
</dbReference>
<name>A0A9X0R3K5_9PROT</name>
<protein>
    <submittedName>
        <fullName evidence="2">DUF1127 domain-containing protein</fullName>
    </submittedName>
</protein>
<reference evidence="2" key="1">
    <citation type="submission" date="2020-08" db="EMBL/GenBank/DDBJ databases">
        <authorList>
            <person name="Hu Y."/>
            <person name="Nguyen S.V."/>
            <person name="Li F."/>
            <person name="Fanning S."/>
        </authorList>
    </citation>
    <scope>NUCLEOTIDE SEQUENCE</scope>
    <source>
        <strain evidence="2">SYSU D8009</strain>
    </source>
</reference>
<evidence type="ECO:0000313" key="2">
    <source>
        <dbReference type="EMBL" id="MBC4019040.1"/>
    </source>
</evidence>